<evidence type="ECO:0008006" key="9">
    <source>
        <dbReference type="Google" id="ProtNLM"/>
    </source>
</evidence>
<evidence type="ECO:0000313" key="8">
    <source>
        <dbReference type="Proteomes" id="UP000613740"/>
    </source>
</evidence>
<feature type="transmembrane region" description="Helical" evidence="6">
    <location>
        <begin position="149"/>
        <end position="173"/>
    </location>
</feature>
<comment type="caution">
    <text evidence="7">The sequence shown here is derived from an EMBL/GenBank/DDBJ whole genome shotgun (WGS) entry which is preliminary data.</text>
</comment>
<evidence type="ECO:0000313" key="7">
    <source>
        <dbReference type="EMBL" id="KAG2432725.1"/>
    </source>
</evidence>
<comment type="similarity">
    <text evidence="2 6">Belongs to the BI1 family.</text>
</comment>
<feature type="transmembrane region" description="Helical" evidence="6">
    <location>
        <begin position="185"/>
        <end position="202"/>
    </location>
</feature>
<evidence type="ECO:0000256" key="2">
    <source>
        <dbReference type="ARBA" id="ARBA00010350"/>
    </source>
</evidence>
<keyword evidence="4 6" id="KW-1133">Transmembrane helix</keyword>
<reference evidence="7" key="1">
    <citation type="journal article" date="2020" name="bioRxiv">
        <title>Comparative genomics of Chlamydomonas.</title>
        <authorList>
            <person name="Craig R.J."/>
            <person name="Hasan A.R."/>
            <person name="Ness R.W."/>
            <person name="Keightley P.D."/>
        </authorList>
    </citation>
    <scope>NUCLEOTIDE SEQUENCE</scope>
    <source>
        <strain evidence="7">CCAP 11/173</strain>
    </source>
</reference>
<organism evidence="7 8">
    <name type="scientific">Chlamydomonas schloesseri</name>
    <dbReference type="NCBI Taxonomy" id="2026947"/>
    <lineage>
        <taxon>Eukaryota</taxon>
        <taxon>Viridiplantae</taxon>
        <taxon>Chlorophyta</taxon>
        <taxon>core chlorophytes</taxon>
        <taxon>Chlorophyceae</taxon>
        <taxon>CS clade</taxon>
        <taxon>Chlamydomonadales</taxon>
        <taxon>Chlamydomonadaceae</taxon>
        <taxon>Chlamydomonas</taxon>
    </lineage>
</organism>
<protein>
    <recommendedName>
        <fullName evidence="9">Bax inhibitor 1</fullName>
    </recommendedName>
</protein>
<dbReference type="PANTHER" id="PTHR23291">
    <property type="entry name" value="BAX INHIBITOR-RELATED"/>
    <property type="match status" value="1"/>
</dbReference>
<keyword evidence="8" id="KW-1185">Reference proteome</keyword>
<gene>
    <name evidence="7" type="ORF">HYH02_012859</name>
</gene>
<evidence type="ECO:0000256" key="5">
    <source>
        <dbReference type="ARBA" id="ARBA00023136"/>
    </source>
</evidence>
<feature type="transmembrane region" description="Helical" evidence="6">
    <location>
        <begin position="94"/>
        <end position="114"/>
    </location>
</feature>
<feature type="transmembrane region" description="Helical" evidence="6">
    <location>
        <begin position="37"/>
        <end position="57"/>
    </location>
</feature>
<dbReference type="CDD" id="cd10430">
    <property type="entry name" value="BI-1"/>
    <property type="match status" value="1"/>
</dbReference>
<feature type="transmembrane region" description="Helical" evidence="6">
    <location>
        <begin position="64"/>
        <end position="82"/>
    </location>
</feature>
<dbReference type="InterPro" id="IPR006214">
    <property type="entry name" value="Bax_inhibitor_1-related"/>
</dbReference>
<dbReference type="Proteomes" id="UP000613740">
    <property type="component" value="Unassembled WGS sequence"/>
</dbReference>
<dbReference type="GO" id="GO:0016020">
    <property type="term" value="C:membrane"/>
    <property type="evidence" value="ECO:0007669"/>
    <property type="project" value="UniProtKB-SubCell"/>
</dbReference>
<feature type="transmembrane region" description="Helical" evidence="6">
    <location>
        <begin position="121"/>
        <end position="143"/>
    </location>
</feature>
<evidence type="ECO:0000256" key="3">
    <source>
        <dbReference type="ARBA" id="ARBA00022692"/>
    </source>
</evidence>
<evidence type="ECO:0000256" key="4">
    <source>
        <dbReference type="ARBA" id="ARBA00022989"/>
    </source>
</evidence>
<dbReference type="Pfam" id="PF01027">
    <property type="entry name" value="Bax1-I"/>
    <property type="match status" value="1"/>
</dbReference>
<proteinExistence type="inferred from homology"/>
<evidence type="ECO:0000256" key="1">
    <source>
        <dbReference type="ARBA" id="ARBA00004141"/>
    </source>
</evidence>
<keyword evidence="3 6" id="KW-0812">Transmembrane</keyword>
<comment type="subcellular location">
    <subcellularLocation>
        <location evidence="1">Membrane</location>
        <topology evidence="1">Multi-pass membrane protein</topology>
    </subcellularLocation>
</comment>
<keyword evidence="5 6" id="KW-0472">Membrane</keyword>
<sequence>MDAVERLGSMFTGRRFDGVSASTFLKFTQLDPGVQAYLQRVYLTLSVAVAISALGCFLDIQYRIGGWLTGLLGFGCMLGLAFTSATPQTLNKRYALLAGFAFCQGAALGPLVGLTAAVSPGLVLSAFLATSAVFACFSLASLLSPRRSFLYLGGYLSSAIMCLAALRLGAWLAGGRGSGFGSTGFNLELYGGLLVFCGYVLLDTQIIVEKAAAGYRDHVKAALDLLVDLLAIFVRVLLHLLKSQAAKEERRRRDERSKQRRD</sequence>
<name>A0A835T6U6_9CHLO</name>
<dbReference type="PANTHER" id="PTHR23291:SF32">
    <property type="entry name" value="BAX INHIBITOR 1"/>
    <property type="match status" value="1"/>
</dbReference>
<dbReference type="AlphaFoldDB" id="A0A835T6U6"/>
<accession>A0A835T6U6</accession>
<evidence type="ECO:0000256" key="6">
    <source>
        <dbReference type="RuleBase" id="RU004379"/>
    </source>
</evidence>
<dbReference type="EMBL" id="JAEHOD010000065">
    <property type="protein sequence ID" value="KAG2432725.1"/>
    <property type="molecule type" value="Genomic_DNA"/>
</dbReference>
<dbReference type="OrthoDB" id="1277691at2759"/>